<evidence type="ECO:0000256" key="5">
    <source>
        <dbReference type="ARBA" id="ARBA00029447"/>
    </source>
</evidence>
<dbReference type="InterPro" id="IPR004090">
    <property type="entry name" value="Chemotax_Me-accpt_rcpt"/>
</dbReference>
<organism evidence="10 11">
    <name type="scientific">Cytobacillus oceanisediminis</name>
    <dbReference type="NCBI Taxonomy" id="665099"/>
    <lineage>
        <taxon>Bacteria</taxon>
        <taxon>Bacillati</taxon>
        <taxon>Bacillota</taxon>
        <taxon>Bacilli</taxon>
        <taxon>Bacillales</taxon>
        <taxon>Bacillaceae</taxon>
        <taxon>Cytobacillus</taxon>
    </lineage>
</organism>
<dbReference type="GO" id="GO:0006935">
    <property type="term" value="P:chemotaxis"/>
    <property type="evidence" value="ECO:0007669"/>
    <property type="project" value="InterPro"/>
</dbReference>
<dbReference type="GO" id="GO:0005886">
    <property type="term" value="C:plasma membrane"/>
    <property type="evidence" value="ECO:0007669"/>
    <property type="project" value="UniProtKB-SubCell"/>
</dbReference>
<comment type="subcellular location">
    <subcellularLocation>
        <location evidence="1">Cell membrane</location>
    </subcellularLocation>
</comment>
<name>A0A2V2ZM77_9BACI</name>
<dbReference type="PROSITE" id="PS50885">
    <property type="entry name" value="HAMP"/>
    <property type="match status" value="1"/>
</dbReference>
<evidence type="ECO:0000259" key="8">
    <source>
        <dbReference type="PROSITE" id="PS50111"/>
    </source>
</evidence>
<proteinExistence type="inferred from homology"/>
<comment type="similarity">
    <text evidence="5">Belongs to the methyl-accepting chemotaxis (MCP) protein family.</text>
</comment>
<keyword evidence="4 6" id="KW-0807">Transducer</keyword>
<protein>
    <submittedName>
        <fullName evidence="10">Methyl-accepting chemotaxis protein</fullName>
    </submittedName>
</protein>
<dbReference type="PROSITE" id="PS50111">
    <property type="entry name" value="CHEMOTAXIS_TRANSDUC_2"/>
    <property type="match status" value="1"/>
</dbReference>
<evidence type="ECO:0000259" key="9">
    <source>
        <dbReference type="PROSITE" id="PS50885"/>
    </source>
</evidence>
<dbReference type="InterPro" id="IPR003660">
    <property type="entry name" value="HAMP_dom"/>
</dbReference>
<feature type="transmembrane region" description="Helical" evidence="7">
    <location>
        <begin position="179"/>
        <end position="202"/>
    </location>
</feature>
<dbReference type="GO" id="GO:0004888">
    <property type="term" value="F:transmembrane signaling receptor activity"/>
    <property type="evidence" value="ECO:0007669"/>
    <property type="project" value="InterPro"/>
</dbReference>
<feature type="domain" description="Methyl-accepting transducer" evidence="8">
    <location>
        <begin position="276"/>
        <end position="512"/>
    </location>
</feature>
<gene>
    <name evidence="10" type="ORF">DFO73_11457</name>
</gene>
<dbReference type="AlphaFoldDB" id="A0A2V2ZM77"/>
<dbReference type="SMART" id="SM00304">
    <property type="entry name" value="HAMP"/>
    <property type="match status" value="1"/>
</dbReference>
<dbReference type="PANTHER" id="PTHR32089">
    <property type="entry name" value="METHYL-ACCEPTING CHEMOTAXIS PROTEIN MCPB"/>
    <property type="match status" value="1"/>
</dbReference>
<evidence type="ECO:0000313" key="10">
    <source>
        <dbReference type="EMBL" id="PWW20764.1"/>
    </source>
</evidence>
<dbReference type="Proteomes" id="UP000247150">
    <property type="component" value="Unassembled WGS sequence"/>
</dbReference>
<feature type="domain" description="HAMP" evidence="9">
    <location>
        <begin position="204"/>
        <end position="257"/>
    </location>
</feature>
<keyword evidence="2" id="KW-1003">Cell membrane</keyword>
<dbReference type="InterPro" id="IPR004089">
    <property type="entry name" value="MCPsignal_dom"/>
</dbReference>
<dbReference type="PRINTS" id="PR00260">
    <property type="entry name" value="CHEMTRNSDUCR"/>
</dbReference>
<sequence>MKYSVAKKLFLGFLSVLCLFGLVAGLSNYELGNVNRNYNKLIDENVSEVILVKTLKAELMNEAGGIRGYLLTGDSTYLSEYESARKRMEHHIEQLHKVTDQNEEMELVKELEVLHNRYQSIIDKEIKFKLEDNIAYMSLVETSDKQVSKEFNQKADELVKFYESQLNEGIEETTDYVKFIQVFVMAITLAAIVAAMFIAYYISRMISRPINLAAKTIDKVASGDLSQEEIKVKNRDEIGAFILSLNKMVKDLRTVVSHVRDTSAQVAASSEELAASAEQSSLASEQVAQISQNNALGTEQQLHRFREVSATVEEIASGIHHISSSSELMLEAAEKAEILTKKGTKSVDNVVRQMNEINTSVGNATQYIHTLESRSKEISNIVELITNIAEQTNLLALNAAIEAARAGEHGRGFSVVADEVRKLAEGSKQSADQIQEMIGLIQEETRQAVRAMETGNEQVKDGLEDTSEASVAFAEIAHSMGEVSGKVEEVSSSVEELSALSSQIFEVITNVQVISEKNAAASQETSAATEEQLATMEEVSSSAGSLSRLAEELQVVVSRFKL</sequence>
<dbReference type="Pfam" id="PF00015">
    <property type="entry name" value="MCPsignal"/>
    <property type="match status" value="1"/>
</dbReference>
<reference evidence="10 11" key="1">
    <citation type="submission" date="2018-05" db="EMBL/GenBank/DDBJ databases">
        <title>Freshwater and sediment microbial communities from various areas in North America, analyzing microbe dynamics in response to fracking.</title>
        <authorList>
            <person name="Lamendella R."/>
        </authorList>
    </citation>
    <scope>NUCLEOTIDE SEQUENCE [LARGE SCALE GENOMIC DNA]</scope>
    <source>
        <strain evidence="10 11">15_TX</strain>
    </source>
</reference>
<dbReference type="FunFam" id="1.10.287.950:FF:000001">
    <property type="entry name" value="Methyl-accepting chemotaxis sensory transducer"/>
    <property type="match status" value="1"/>
</dbReference>
<dbReference type="EMBL" id="QGTW01000014">
    <property type="protein sequence ID" value="PWW20764.1"/>
    <property type="molecule type" value="Genomic_DNA"/>
</dbReference>
<dbReference type="Pfam" id="PF05227">
    <property type="entry name" value="CHASE3"/>
    <property type="match status" value="1"/>
</dbReference>
<dbReference type="Gene3D" id="1.10.8.500">
    <property type="entry name" value="HAMP domain in histidine kinase"/>
    <property type="match status" value="1"/>
</dbReference>
<evidence type="ECO:0000256" key="1">
    <source>
        <dbReference type="ARBA" id="ARBA00004236"/>
    </source>
</evidence>
<evidence type="ECO:0000256" key="2">
    <source>
        <dbReference type="ARBA" id="ARBA00022475"/>
    </source>
</evidence>
<dbReference type="SMART" id="SM00283">
    <property type="entry name" value="MA"/>
    <property type="match status" value="1"/>
</dbReference>
<dbReference type="GO" id="GO:0007165">
    <property type="term" value="P:signal transduction"/>
    <property type="evidence" value="ECO:0007669"/>
    <property type="project" value="UniProtKB-KW"/>
</dbReference>
<dbReference type="Pfam" id="PF00672">
    <property type="entry name" value="HAMP"/>
    <property type="match status" value="1"/>
</dbReference>
<evidence type="ECO:0000256" key="4">
    <source>
        <dbReference type="ARBA" id="ARBA00023224"/>
    </source>
</evidence>
<evidence type="ECO:0000256" key="3">
    <source>
        <dbReference type="ARBA" id="ARBA00023136"/>
    </source>
</evidence>
<dbReference type="InterPro" id="IPR007891">
    <property type="entry name" value="CHASE3"/>
</dbReference>
<dbReference type="OrthoDB" id="107771at2"/>
<keyword evidence="3 7" id="KW-0472">Membrane</keyword>
<keyword evidence="7" id="KW-1133">Transmembrane helix</keyword>
<evidence type="ECO:0000256" key="6">
    <source>
        <dbReference type="PROSITE-ProRule" id="PRU00284"/>
    </source>
</evidence>
<dbReference type="Gene3D" id="1.10.287.950">
    <property type="entry name" value="Methyl-accepting chemotaxis protein"/>
    <property type="match status" value="1"/>
</dbReference>
<evidence type="ECO:0000256" key="7">
    <source>
        <dbReference type="SAM" id="Phobius"/>
    </source>
</evidence>
<dbReference type="SUPFAM" id="SSF58104">
    <property type="entry name" value="Methyl-accepting chemotaxis protein (MCP) signaling domain"/>
    <property type="match status" value="1"/>
</dbReference>
<dbReference type="RefSeq" id="WP_110066826.1">
    <property type="nucleotide sequence ID" value="NZ_QGTW01000014.1"/>
</dbReference>
<comment type="caution">
    <text evidence="10">The sequence shown here is derived from an EMBL/GenBank/DDBJ whole genome shotgun (WGS) entry which is preliminary data.</text>
</comment>
<accession>A0A2V2ZM77</accession>
<keyword evidence="7" id="KW-0812">Transmembrane</keyword>
<dbReference type="PANTHER" id="PTHR32089:SF112">
    <property type="entry name" value="LYSOZYME-LIKE PROTEIN-RELATED"/>
    <property type="match status" value="1"/>
</dbReference>
<evidence type="ECO:0000313" key="11">
    <source>
        <dbReference type="Proteomes" id="UP000247150"/>
    </source>
</evidence>
<dbReference type="CDD" id="cd06225">
    <property type="entry name" value="HAMP"/>
    <property type="match status" value="1"/>
</dbReference>
<dbReference type="CDD" id="cd11386">
    <property type="entry name" value="MCP_signal"/>
    <property type="match status" value="1"/>
</dbReference>